<gene>
    <name evidence="1" type="ORF">L1987_29492</name>
</gene>
<reference evidence="1 2" key="2">
    <citation type="journal article" date="2022" name="Mol. Ecol. Resour.">
        <title>The genomes of chicory, endive, great burdock and yacon provide insights into Asteraceae paleo-polyploidization history and plant inulin production.</title>
        <authorList>
            <person name="Fan W."/>
            <person name="Wang S."/>
            <person name="Wang H."/>
            <person name="Wang A."/>
            <person name="Jiang F."/>
            <person name="Liu H."/>
            <person name="Zhao H."/>
            <person name="Xu D."/>
            <person name="Zhang Y."/>
        </authorList>
    </citation>
    <scope>NUCLEOTIDE SEQUENCE [LARGE SCALE GENOMIC DNA]</scope>
    <source>
        <strain evidence="2">cv. Yunnan</strain>
        <tissue evidence="1">Leaves</tissue>
    </source>
</reference>
<accession>A0ACB9I2U3</accession>
<keyword evidence="2" id="KW-1185">Reference proteome</keyword>
<name>A0ACB9I2U3_9ASTR</name>
<protein>
    <submittedName>
        <fullName evidence="1">Uncharacterized protein</fullName>
    </submittedName>
</protein>
<dbReference type="Proteomes" id="UP001056120">
    <property type="component" value="Linkage Group LG10"/>
</dbReference>
<comment type="caution">
    <text evidence="1">The sequence shown here is derived from an EMBL/GenBank/DDBJ whole genome shotgun (WGS) entry which is preliminary data.</text>
</comment>
<dbReference type="EMBL" id="CM042027">
    <property type="protein sequence ID" value="KAI3801387.1"/>
    <property type="molecule type" value="Genomic_DNA"/>
</dbReference>
<sequence length="407" mass="46866">MGAGGRSNPRSDLDVKKPDPEVMIKRAPTSKPPFTLADLKKAIPPHCFQRSTIRSFSYLAADLTAALVLYYVATTYIPHLPHPLPYLAWPLYWLLEGCVFMGLWLIAHECGHHAFTDHVWLEDTVGFILHSFLMTPYFSWKISHRRHHANTGSLEHDEVYVPKTRSKLDASAFYLDNPVGRTLTLLVKLTLGWYIYLSINAAGRPYDKFASHYDPRSPIFSGNERVLILLSDIGLLSFSFLLYNVALVQGFAWVFCVYGGALMVMNAFLVTITYLHHTHPSLPHYDDSEWNWMKGAFATIDRDYGVLNKVFHNITDTHVLHHLFSYIPHYHAMEATKAIRPIMGEFYQCDRTPFLVALWRESKNCLFIEPDESDEKNKVLHIFNKKKKWKLASKETDFMLQRNGNQS</sequence>
<evidence type="ECO:0000313" key="2">
    <source>
        <dbReference type="Proteomes" id="UP001056120"/>
    </source>
</evidence>
<reference evidence="2" key="1">
    <citation type="journal article" date="2022" name="Mol. Ecol. Resour.">
        <title>The genomes of chicory, endive, great burdock and yacon provide insights into Asteraceae palaeo-polyploidization history and plant inulin production.</title>
        <authorList>
            <person name="Fan W."/>
            <person name="Wang S."/>
            <person name="Wang H."/>
            <person name="Wang A."/>
            <person name="Jiang F."/>
            <person name="Liu H."/>
            <person name="Zhao H."/>
            <person name="Xu D."/>
            <person name="Zhang Y."/>
        </authorList>
    </citation>
    <scope>NUCLEOTIDE SEQUENCE [LARGE SCALE GENOMIC DNA]</scope>
    <source>
        <strain evidence="2">cv. Yunnan</strain>
    </source>
</reference>
<organism evidence="1 2">
    <name type="scientific">Smallanthus sonchifolius</name>
    <dbReference type="NCBI Taxonomy" id="185202"/>
    <lineage>
        <taxon>Eukaryota</taxon>
        <taxon>Viridiplantae</taxon>
        <taxon>Streptophyta</taxon>
        <taxon>Embryophyta</taxon>
        <taxon>Tracheophyta</taxon>
        <taxon>Spermatophyta</taxon>
        <taxon>Magnoliopsida</taxon>
        <taxon>eudicotyledons</taxon>
        <taxon>Gunneridae</taxon>
        <taxon>Pentapetalae</taxon>
        <taxon>asterids</taxon>
        <taxon>campanulids</taxon>
        <taxon>Asterales</taxon>
        <taxon>Asteraceae</taxon>
        <taxon>Asteroideae</taxon>
        <taxon>Heliantheae alliance</taxon>
        <taxon>Millerieae</taxon>
        <taxon>Smallanthus</taxon>
    </lineage>
</organism>
<evidence type="ECO:0000313" key="1">
    <source>
        <dbReference type="EMBL" id="KAI3801387.1"/>
    </source>
</evidence>
<proteinExistence type="predicted"/>